<feature type="compositionally biased region" description="Basic and acidic residues" evidence="1">
    <location>
        <begin position="68"/>
        <end position="85"/>
    </location>
</feature>
<dbReference type="Proteomes" id="UP001642464">
    <property type="component" value="Unassembled WGS sequence"/>
</dbReference>
<sequence>MTTSELGLKEAKERGRRRNVDEELLSLLQKLSAQLDARWRRAPTACCTCPNRCSSRPRSRPRAPRARSTPERGGTLERIRARREPTAAWVPSEVPAAQARPVDRRSSTKVKAPKRGTEDKTPSPRPRAKSQVPLVPPRLKATVEVKPRKRAVPKASSRRTEPIAVEPTVPAPPVAAPVAAGTVSLPHLWCWVLPSQWPEDGRGLAEDQLYRPSDSPQRPPLHARARSETRVAAPIIDPAPGAGAARGPQAMWEPMTRQGRLSFAPPERASRELNEAARTSFTKDRESSREIFYGSPEKPGDICLNCGRTLTEDSIFCRHCGAKRPDRPVKEVLPPAAVVEPRAPPLGAQEPLNLDSATRQLEQLVQETHQALLRDGIIHGETTGPAPTAGTPSLDAVDKALEELQRGLLEIDHVLAKPIPEAPA</sequence>
<evidence type="ECO:0000313" key="2">
    <source>
        <dbReference type="EMBL" id="CAK9040960.1"/>
    </source>
</evidence>
<protein>
    <submittedName>
        <fullName evidence="2">Copia protein</fullName>
    </submittedName>
</protein>
<accession>A0ABP0LP70</accession>
<dbReference type="EMBL" id="CAXAMM010017347">
    <property type="protein sequence ID" value="CAK9040960.1"/>
    <property type="molecule type" value="Genomic_DNA"/>
</dbReference>
<feature type="region of interest" description="Disordered" evidence="1">
    <location>
        <begin position="51"/>
        <end position="135"/>
    </location>
</feature>
<comment type="caution">
    <text evidence="2">The sequence shown here is derived from an EMBL/GenBank/DDBJ whole genome shotgun (WGS) entry which is preliminary data.</text>
</comment>
<evidence type="ECO:0000313" key="3">
    <source>
        <dbReference type="Proteomes" id="UP001642464"/>
    </source>
</evidence>
<feature type="region of interest" description="Disordered" evidence="1">
    <location>
        <begin position="206"/>
        <end position="228"/>
    </location>
</feature>
<keyword evidence="3" id="KW-1185">Reference proteome</keyword>
<proteinExistence type="predicted"/>
<name>A0ABP0LP70_9DINO</name>
<reference evidence="2 3" key="1">
    <citation type="submission" date="2024-02" db="EMBL/GenBank/DDBJ databases">
        <authorList>
            <person name="Chen Y."/>
            <person name="Shah S."/>
            <person name="Dougan E. K."/>
            <person name="Thang M."/>
            <person name="Chan C."/>
        </authorList>
    </citation>
    <scope>NUCLEOTIDE SEQUENCE [LARGE SCALE GENOMIC DNA]</scope>
</reference>
<feature type="compositionally biased region" description="Basic residues" evidence="1">
    <location>
        <begin position="55"/>
        <end position="65"/>
    </location>
</feature>
<evidence type="ECO:0000256" key="1">
    <source>
        <dbReference type="SAM" id="MobiDB-lite"/>
    </source>
</evidence>
<organism evidence="2 3">
    <name type="scientific">Durusdinium trenchii</name>
    <dbReference type="NCBI Taxonomy" id="1381693"/>
    <lineage>
        <taxon>Eukaryota</taxon>
        <taxon>Sar</taxon>
        <taxon>Alveolata</taxon>
        <taxon>Dinophyceae</taxon>
        <taxon>Suessiales</taxon>
        <taxon>Symbiodiniaceae</taxon>
        <taxon>Durusdinium</taxon>
    </lineage>
</organism>
<gene>
    <name evidence="2" type="ORF">SCF082_LOCUS23727</name>
</gene>